<protein>
    <submittedName>
        <fullName evidence="1">Uncharacterized protein</fullName>
    </submittedName>
</protein>
<organism evidence="1">
    <name type="scientific">Arundo donax</name>
    <name type="common">Giant reed</name>
    <name type="synonym">Donax arundinaceus</name>
    <dbReference type="NCBI Taxonomy" id="35708"/>
    <lineage>
        <taxon>Eukaryota</taxon>
        <taxon>Viridiplantae</taxon>
        <taxon>Streptophyta</taxon>
        <taxon>Embryophyta</taxon>
        <taxon>Tracheophyta</taxon>
        <taxon>Spermatophyta</taxon>
        <taxon>Magnoliopsida</taxon>
        <taxon>Liliopsida</taxon>
        <taxon>Poales</taxon>
        <taxon>Poaceae</taxon>
        <taxon>PACMAD clade</taxon>
        <taxon>Arundinoideae</taxon>
        <taxon>Arundineae</taxon>
        <taxon>Arundo</taxon>
    </lineage>
</organism>
<evidence type="ECO:0000313" key="1">
    <source>
        <dbReference type="EMBL" id="JAD57846.1"/>
    </source>
</evidence>
<reference evidence="1" key="2">
    <citation type="journal article" date="2015" name="Data Brief">
        <title>Shoot transcriptome of the giant reed, Arundo donax.</title>
        <authorList>
            <person name="Barrero R.A."/>
            <person name="Guerrero F.D."/>
            <person name="Moolhuijzen P."/>
            <person name="Goolsby J.A."/>
            <person name="Tidwell J."/>
            <person name="Bellgard S.E."/>
            <person name="Bellgard M.I."/>
        </authorList>
    </citation>
    <scope>NUCLEOTIDE SEQUENCE</scope>
    <source>
        <tissue evidence="1">Shoot tissue taken approximately 20 cm above the soil surface</tissue>
    </source>
</reference>
<accession>A0A0A9B388</accession>
<dbReference type="EMBL" id="GBRH01240049">
    <property type="protein sequence ID" value="JAD57846.1"/>
    <property type="molecule type" value="Transcribed_RNA"/>
</dbReference>
<dbReference type="AlphaFoldDB" id="A0A0A9B388"/>
<sequence length="23" mass="2581">MATLQANISLTTFIAHIYIHGHK</sequence>
<reference evidence="1" key="1">
    <citation type="submission" date="2014-09" db="EMBL/GenBank/DDBJ databases">
        <authorList>
            <person name="Magalhaes I.L.F."/>
            <person name="Oliveira U."/>
            <person name="Santos F.R."/>
            <person name="Vidigal T.H.D.A."/>
            <person name="Brescovit A.D."/>
            <person name="Santos A.J."/>
        </authorList>
    </citation>
    <scope>NUCLEOTIDE SEQUENCE</scope>
    <source>
        <tissue evidence="1">Shoot tissue taken approximately 20 cm above the soil surface</tissue>
    </source>
</reference>
<name>A0A0A9B388_ARUDO</name>
<proteinExistence type="predicted"/>